<dbReference type="Proteomes" id="UP000479000">
    <property type="component" value="Unassembled WGS sequence"/>
</dbReference>
<gene>
    <name evidence="1" type="ORF">NTEN_LOCUS10846</name>
</gene>
<name>A0A6H5GVP8_9HEMI</name>
<feature type="non-terminal residue" evidence="1">
    <location>
        <position position="97"/>
    </location>
</feature>
<proteinExistence type="predicted"/>
<keyword evidence="2" id="KW-1185">Reference proteome</keyword>
<dbReference type="AlphaFoldDB" id="A0A6H5GVP8"/>
<accession>A0A6H5GVP8</accession>
<dbReference type="EMBL" id="CADCXU010016328">
    <property type="protein sequence ID" value="CAB0005369.1"/>
    <property type="molecule type" value="Genomic_DNA"/>
</dbReference>
<organism evidence="1 2">
    <name type="scientific">Nesidiocoris tenuis</name>
    <dbReference type="NCBI Taxonomy" id="355587"/>
    <lineage>
        <taxon>Eukaryota</taxon>
        <taxon>Metazoa</taxon>
        <taxon>Ecdysozoa</taxon>
        <taxon>Arthropoda</taxon>
        <taxon>Hexapoda</taxon>
        <taxon>Insecta</taxon>
        <taxon>Pterygota</taxon>
        <taxon>Neoptera</taxon>
        <taxon>Paraneoptera</taxon>
        <taxon>Hemiptera</taxon>
        <taxon>Heteroptera</taxon>
        <taxon>Panheteroptera</taxon>
        <taxon>Cimicomorpha</taxon>
        <taxon>Miridae</taxon>
        <taxon>Dicyphina</taxon>
        <taxon>Nesidiocoris</taxon>
    </lineage>
</organism>
<evidence type="ECO:0000313" key="2">
    <source>
        <dbReference type="Proteomes" id="UP000479000"/>
    </source>
</evidence>
<evidence type="ECO:0000313" key="1">
    <source>
        <dbReference type="EMBL" id="CAB0005369.1"/>
    </source>
</evidence>
<protein>
    <submittedName>
        <fullName evidence="1">Uncharacterized protein</fullName>
    </submittedName>
</protein>
<sequence length="97" mass="11038">MRTTVALKEAMEGWHLHIEHLSDDFKQKGRCRKSAIFVGGEGHVRLASSYCMFMEPTERQALCFEKVAYARTTLGGSSRRLREVGIFLLRVHAANLK</sequence>
<reference evidence="1 2" key="1">
    <citation type="submission" date="2020-02" db="EMBL/GenBank/DDBJ databases">
        <authorList>
            <person name="Ferguson B K."/>
        </authorList>
    </citation>
    <scope>NUCLEOTIDE SEQUENCE [LARGE SCALE GENOMIC DNA]</scope>
</reference>